<dbReference type="PROSITE" id="PS51516">
    <property type="entry name" value="SOX_C"/>
    <property type="match status" value="1"/>
</dbReference>
<evidence type="ECO:0000256" key="4">
    <source>
        <dbReference type="SAM" id="MobiDB-lite"/>
    </source>
</evidence>
<evidence type="ECO:0000259" key="5">
    <source>
        <dbReference type="PROSITE" id="PS51516"/>
    </source>
</evidence>
<name>A0A553PHQ8_TIGCA</name>
<proteinExistence type="predicted"/>
<organism evidence="6 7">
    <name type="scientific">Tigriopus californicus</name>
    <name type="common">Marine copepod</name>
    <dbReference type="NCBI Taxonomy" id="6832"/>
    <lineage>
        <taxon>Eukaryota</taxon>
        <taxon>Metazoa</taxon>
        <taxon>Ecdysozoa</taxon>
        <taxon>Arthropoda</taxon>
        <taxon>Crustacea</taxon>
        <taxon>Multicrustacea</taxon>
        <taxon>Hexanauplia</taxon>
        <taxon>Copepoda</taxon>
        <taxon>Harpacticoida</taxon>
        <taxon>Harpacticidae</taxon>
        <taxon>Tigriopus</taxon>
    </lineage>
</organism>
<feature type="region of interest" description="Disordered" evidence="4">
    <location>
        <begin position="62"/>
        <end position="81"/>
    </location>
</feature>
<feature type="compositionally biased region" description="Polar residues" evidence="4">
    <location>
        <begin position="152"/>
        <end position="161"/>
    </location>
</feature>
<dbReference type="EMBL" id="VCGU01000004">
    <property type="protein sequence ID" value="TRY77187.1"/>
    <property type="molecule type" value="Genomic_DNA"/>
</dbReference>
<comment type="caution">
    <text evidence="6">The sequence shown here is derived from an EMBL/GenBank/DDBJ whole genome shotgun (WGS) entry which is preliminary data.</text>
</comment>
<evidence type="ECO:0000313" key="6">
    <source>
        <dbReference type="EMBL" id="TRY77187.1"/>
    </source>
</evidence>
<dbReference type="Proteomes" id="UP000318571">
    <property type="component" value="Chromosome 5"/>
</dbReference>
<evidence type="ECO:0000313" key="7">
    <source>
        <dbReference type="Proteomes" id="UP000318571"/>
    </source>
</evidence>
<dbReference type="InterPro" id="IPR021934">
    <property type="entry name" value="Sox_C"/>
</dbReference>
<gene>
    <name evidence="6" type="ORF">TCAL_17017</name>
</gene>
<sequence length="252" mass="29057">MANVNLLWDKSFTYYNQWDNPYFPANNYGYYSDIPSSNQSQADSSSMYNNYDSLAYDRRNDFTQEPQPTQNHLEDEEAPPTYNDFLQGIKTRQSFNRVSSNDTSSFYNSHYGHESNCSLCPPKTIIPGRSLSDYGGPTFRLDPNLERLVPNRPNSSLTTPIGSYESVTPPPDYYRTDSQFSNQQYHHQSQQQYLAPPPTTMASRYEDQRSIWSQMESLGVTPEPSPQPSEEDMLDQILTDLEDMEFGKYRSS</sequence>
<keyword evidence="3" id="KW-0539">Nucleus</keyword>
<protein>
    <recommendedName>
        <fullName evidence="5">Sox C-terminal domain-containing protein</fullName>
    </recommendedName>
</protein>
<feature type="domain" description="Sox C-terminal" evidence="5">
    <location>
        <begin position="158"/>
        <end position="252"/>
    </location>
</feature>
<feature type="region of interest" description="Disordered" evidence="4">
    <location>
        <begin position="181"/>
        <end position="235"/>
    </location>
</feature>
<evidence type="ECO:0000256" key="3">
    <source>
        <dbReference type="ARBA" id="ARBA00023242"/>
    </source>
</evidence>
<keyword evidence="1" id="KW-0805">Transcription regulation</keyword>
<accession>A0A553PHQ8</accession>
<dbReference type="AlphaFoldDB" id="A0A553PHQ8"/>
<keyword evidence="2" id="KW-0804">Transcription</keyword>
<keyword evidence="7" id="KW-1185">Reference proteome</keyword>
<evidence type="ECO:0000256" key="2">
    <source>
        <dbReference type="ARBA" id="ARBA00023163"/>
    </source>
</evidence>
<feature type="region of interest" description="Disordered" evidence="4">
    <location>
        <begin position="144"/>
        <end position="166"/>
    </location>
</feature>
<evidence type="ECO:0000256" key="1">
    <source>
        <dbReference type="ARBA" id="ARBA00023015"/>
    </source>
</evidence>
<reference evidence="6 7" key="1">
    <citation type="journal article" date="2018" name="Nat. Ecol. Evol.">
        <title>Genomic signatures of mitonuclear coevolution across populations of Tigriopus californicus.</title>
        <authorList>
            <person name="Barreto F.S."/>
            <person name="Watson E.T."/>
            <person name="Lima T.G."/>
            <person name="Willett C.S."/>
            <person name="Edmands S."/>
            <person name="Li W."/>
            <person name="Burton R.S."/>
        </authorList>
    </citation>
    <scope>NUCLEOTIDE SEQUENCE [LARGE SCALE GENOMIC DNA]</scope>
    <source>
        <strain evidence="6 7">San Diego</strain>
    </source>
</reference>
<feature type="compositionally biased region" description="Low complexity" evidence="4">
    <location>
        <begin position="181"/>
        <end position="193"/>
    </location>
</feature>